<organism evidence="1 2">
    <name type="scientific">Aequoribacter fuscus</name>
    <dbReference type="NCBI Taxonomy" id="2518989"/>
    <lineage>
        <taxon>Bacteria</taxon>
        <taxon>Pseudomonadati</taxon>
        <taxon>Pseudomonadota</taxon>
        <taxon>Gammaproteobacteria</taxon>
        <taxon>Cellvibrionales</taxon>
        <taxon>Halieaceae</taxon>
        <taxon>Aequoribacter</taxon>
    </lineage>
</organism>
<proteinExistence type="predicted"/>
<name>F3L191_9GAMM</name>
<dbReference type="Proteomes" id="UP000005615">
    <property type="component" value="Unassembled WGS sequence"/>
</dbReference>
<evidence type="ECO:0000313" key="1">
    <source>
        <dbReference type="EMBL" id="EGG29917.1"/>
    </source>
</evidence>
<comment type="caution">
    <text evidence="1">The sequence shown here is derived from an EMBL/GenBank/DDBJ whole genome shotgun (WGS) entry which is preliminary data.</text>
</comment>
<dbReference type="RefSeq" id="WP_009575503.1">
    <property type="nucleotide sequence ID" value="NZ_AEIG01000027.1"/>
</dbReference>
<dbReference type="STRING" id="2518989.IMCC3088_1205"/>
<dbReference type="PANTHER" id="PTHR36508">
    <property type="entry name" value="PROTEIN SLYX"/>
    <property type="match status" value="1"/>
</dbReference>
<gene>
    <name evidence="1" type="ORF">IMCC3088_1205</name>
</gene>
<dbReference type="OrthoDB" id="6703068at2"/>
<dbReference type="PANTHER" id="PTHR36508:SF1">
    <property type="entry name" value="PROTEIN SLYX"/>
    <property type="match status" value="1"/>
</dbReference>
<keyword evidence="2" id="KW-1185">Reference proteome</keyword>
<dbReference type="EMBL" id="AEIG01000027">
    <property type="protein sequence ID" value="EGG29917.1"/>
    <property type="molecule type" value="Genomic_DNA"/>
</dbReference>
<sequence length="78" mass="8966">MTETKTSLDLYSLEAQIVDLQTRLVFAEEAHAELDDIVARQDVMIHELKRQLDELRGELESASAQWGDTNVVERPPHY</sequence>
<reference evidence="1 2" key="1">
    <citation type="journal article" date="2011" name="J. Bacteriol.">
        <title>Genome sequence of strain IMCC3088, a proteorhodopsin-containing marine bacterium belonging to the OM60/NOR5 clade.</title>
        <authorList>
            <person name="Jang Y."/>
            <person name="Oh H.M."/>
            <person name="Kang I."/>
            <person name="Lee K."/>
            <person name="Yang S.J."/>
            <person name="Cho J.C."/>
        </authorList>
    </citation>
    <scope>NUCLEOTIDE SEQUENCE [LARGE SCALE GENOMIC DNA]</scope>
    <source>
        <strain evidence="1 2">IMCC3088</strain>
    </source>
</reference>
<dbReference type="AlphaFoldDB" id="F3L191"/>
<accession>F3L191</accession>
<protein>
    <submittedName>
        <fullName evidence="1">Uncharacterized protein</fullName>
    </submittedName>
</protein>
<evidence type="ECO:0000313" key="2">
    <source>
        <dbReference type="Proteomes" id="UP000005615"/>
    </source>
</evidence>
<dbReference type="Pfam" id="PF04102">
    <property type="entry name" value="SlyX"/>
    <property type="match status" value="1"/>
</dbReference>
<dbReference type="InterPro" id="IPR007236">
    <property type="entry name" value="SlyX"/>
</dbReference>